<gene>
    <name evidence="2" type="ORF">HAX54_046581</name>
</gene>
<evidence type="ECO:0000313" key="2">
    <source>
        <dbReference type="EMBL" id="MCD7461610.1"/>
    </source>
</evidence>
<protein>
    <submittedName>
        <fullName evidence="2">Uncharacterized protein</fullName>
    </submittedName>
</protein>
<proteinExistence type="predicted"/>
<feature type="region of interest" description="Disordered" evidence="1">
    <location>
        <begin position="25"/>
        <end position="58"/>
    </location>
</feature>
<feature type="non-terminal residue" evidence="2">
    <location>
        <position position="58"/>
    </location>
</feature>
<organism evidence="2 3">
    <name type="scientific">Datura stramonium</name>
    <name type="common">Jimsonweed</name>
    <name type="synonym">Common thornapple</name>
    <dbReference type="NCBI Taxonomy" id="4076"/>
    <lineage>
        <taxon>Eukaryota</taxon>
        <taxon>Viridiplantae</taxon>
        <taxon>Streptophyta</taxon>
        <taxon>Embryophyta</taxon>
        <taxon>Tracheophyta</taxon>
        <taxon>Spermatophyta</taxon>
        <taxon>Magnoliopsida</taxon>
        <taxon>eudicotyledons</taxon>
        <taxon>Gunneridae</taxon>
        <taxon>Pentapetalae</taxon>
        <taxon>asterids</taxon>
        <taxon>lamiids</taxon>
        <taxon>Solanales</taxon>
        <taxon>Solanaceae</taxon>
        <taxon>Solanoideae</taxon>
        <taxon>Datureae</taxon>
        <taxon>Datura</taxon>
    </lineage>
</organism>
<comment type="caution">
    <text evidence="2">The sequence shown here is derived from an EMBL/GenBank/DDBJ whole genome shotgun (WGS) entry which is preliminary data.</text>
</comment>
<accession>A0ABS8SS08</accession>
<sequence length="58" mass="6637">CYKEEASIICGSELIILAEHIEVMTESEENSSQRHADEVLVAQEERPRSEKSTEEEED</sequence>
<dbReference type="EMBL" id="JACEIK010000737">
    <property type="protein sequence ID" value="MCD7461610.1"/>
    <property type="molecule type" value="Genomic_DNA"/>
</dbReference>
<feature type="non-terminal residue" evidence="2">
    <location>
        <position position="1"/>
    </location>
</feature>
<keyword evidence="3" id="KW-1185">Reference proteome</keyword>
<name>A0ABS8SS08_DATST</name>
<evidence type="ECO:0000313" key="3">
    <source>
        <dbReference type="Proteomes" id="UP000823775"/>
    </source>
</evidence>
<evidence type="ECO:0000256" key="1">
    <source>
        <dbReference type="SAM" id="MobiDB-lite"/>
    </source>
</evidence>
<reference evidence="2 3" key="1">
    <citation type="journal article" date="2021" name="BMC Genomics">
        <title>Datura genome reveals duplications of psychoactive alkaloid biosynthetic genes and high mutation rate following tissue culture.</title>
        <authorList>
            <person name="Rajewski A."/>
            <person name="Carter-House D."/>
            <person name="Stajich J."/>
            <person name="Litt A."/>
        </authorList>
    </citation>
    <scope>NUCLEOTIDE SEQUENCE [LARGE SCALE GENOMIC DNA]</scope>
    <source>
        <strain evidence="2">AR-01</strain>
    </source>
</reference>
<dbReference type="Proteomes" id="UP000823775">
    <property type="component" value="Unassembled WGS sequence"/>
</dbReference>
<feature type="compositionally biased region" description="Basic and acidic residues" evidence="1">
    <location>
        <begin position="31"/>
        <end position="52"/>
    </location>
</feature>